<organism evidence="2 3">
    <name type="scientific">Cinchona calisaya</name>
    <dbReference type="NCBI Taxonomy" id="153742"/>
    <lineage>
        <taxon>Eukaryota</taxon>
        <taxon>Viridiplantae</taxon>
        <taxon>Streptophyta</taxon>
        <taxon>Embryophyta</taxon>
        <taxon>Tracheophyta</taxon>
        <taxon>Spermatophyta</taxon>
        <taxon>Magnoliopsida</taxon>
        <taxon>eudicotyledons</taxon>
        <taxon>Gunneridae</taxon>
        <taxon>Pentapetalae</taxon>
        <taxon>asterids</taxon>
        <taxon>lamiids</taxon>
        <taxon>Gentianales</taxon>
        <taxon>Rubiaceae</taxon>
        <taxon>Cinchonoideae</taxon>
        <taxon>Cinchoneae</taxon>
        <taxon>Cinchona</taxon>
    </lineage>
</organism>
<comment type="caution">
    <text evidence="2">The sequence shown here is derived from an EMBL/GenBank/DDBJ whole genome shotgun (WGS) entry which is preliminary data.</text>
</comment>
<keyword evidence="3" id="KW-1185">Reference proteome</keyword>
<reference evidence="2 3" key="1">
    <citation type="submission" date="2024-11" db="EMBL/GenBank/DDBJ databases">
        <title>A near-complete genome assembly of Cinchona calisaya.</title>
        <authorList>
            <person name="Lian D.C."/>
            <person name="Zhao X.W."/>
            <person name="Wei L."/>
        </authorList>
    </citation>
    <scope>NUCLEOTIDE SEQUENCE [LARGE SCALE GENOMIC DNA]</scope>
    <source>
        <tissue evidence="2">Nenye</tissue>
    </source>
</reference>
<sequence length="162" mass="17879">MWVEVTKGRDGGTYIDAIAPGAAADNAGSFTVGDKVLATGNFLSELSIDFQRLSKIRIVKSMMQYLCSTVFGDEGRCLNADMGDLTEKEIIRTERNSGVISNRVREIQVQAGTSELEDSLEAGFDDSKRIRTDPDLGNISAFEEFELLLKRFDESLQSMPLN</sequence>
<protein>
    <recommendedName>
        <fullName evidence="1">PDZ domain-containing protein</fullName>
    </recommendedName>
</protein>
<evidence type="ECO:0000313" key="2">
    <source>
        <dbReference type="EMBL" id="KAL3529821.1"/>
    </source>
</evidence>
<dbReference type="InterPro" id="IPR001478">
    <property type="entry name" value="PDZ"/>
</dbReference>
<evidence type="ECO:0000313" key="3">
    <source>
        <dbReference type="Proteomes" id="UP001630127"/>
    </source>
</evidence>
<gene>
    <name evidence="2" type="ORF">ACH5RR_009143</name>
</gene>
<dbReference type="InterPro" id="IPR036034">
    <property type="entry name" value="PDZ_sf"/>
</dbReference>
<dbReference type="PANTHER" id="PTHR47661:SF3">
    <property type="entry name" value="PROTEIN CONTAINING PDZ DOMAIN, A K-BOX DOMAIN, AND A TPR REGION"/>
    <property type="match status" value="1"/>
</dbReference>
<dbReference type="PANTHER" id="PTHR47661">
    <property type="entry name" value="PHOSPHOGLUCAN PHOSPHATASE LSF1, CHLOROPLASTIC"/>
    <property type="match status" value="1"/>
</dbReference>
<dbReference type="SUPFAM" id="SSF50156">
    <property type="entry name" value="PDZ domain-like"/>
    <property type="match status" value="1"/>
</dbReference>
<name>A0ABD3ADG6_9GENT</name>
<dbReference type="AlphaFoldDB" id="A0ABD3ADG6"/>
<dbReference type="PROSITE" id="PS50106">
    <property type="entry name" value="PDZ"/>
    <property type="match status" value="1"/>
</dbReference>
<evidence type="ECO:0000259" key="1">
    <source>
        <dbReference type="PROSITE" id="PS50106"/>
    </source>
</evidence>
<accession>A0ABD3ADG6</accession>
<feature type="domain" description="PDZ" evidence="1">
    <location>
        <begin position="1"/>
        <end position="41"/>
    </location>
</feature>
<dbReference type="EMBL" id="JBJUIK010000004">
    <property type="protein sequence ID" value="KAL3529821.1"/>
    <property type="molecule type" value="Genomic_DNA"/>
</dbReference>
<dbReference type="Proteomes" id="UP001630127">
    <property type="component" value="Unassembled WGS sequence"/>
</dbReference>
<proteinExistence type="predicted"/>